<organism evidence="3 4">
    <name type="scientific">Bradyrhizobium guangzhouense</name>
    <dbReference type="NCBI Taxonomy" id="1325095"/>
    <lineage>
        <taxon>Bacteria</taxon>
        <taxon>Pseudomonadati</taxon>
        <taxon>Pseudomonadota</taxon>
        <taxon>Alphaproteobacteria</taxon>
        <taxon>Hyphomicrobiales</taxon>
        <taxon>Nitrobacteraceae</taxon>
        <taxon>Bradyrhizobium</taxon>
    </lineage>
</organism>
<proteinExistence type="predicted"/>
<dbReference type="Proteomes" id="UP000288972">
    <property type="component" value="Chromosome"/>
</dbReference>
<sequence length="346" mass="38590">MQDGIKRLSIFDGNIIEHPRLGKFREKIRWLLGNTSSVVHTNEARRAAAKGRPCKMRELWVLPIIGPSGAMKSTSIGKVVDEINADPSFAEDDIPVLLVTMRGVRTPRAFLSLVLESYGDAAQEIIPGSGPINAQVVVRSIYEIARTKRTLLLVIDEAHELLRHDGGKTGHNMAMLLKTMVNEGIFSVVLVGTKEMLGLFRSKELKSRTVADEDATLLPFDIKKEADRNYFFKFLQRVEDEMVKRGVVDEPLGWVSTIEDRAKIYDMCDGVPGIACRVLRMALERALRLGRTSIEWPDFESAFRAFNATEPRPLFDPFAEGPRKETLGRLKAEAAAKTKRGGKDAA</sequence>
<dbReference type="InterPro" id="IPR027417">
    <property type="entry name" value="P-loop_NTPase"/>
</dbReference>
<dbReference type="InterPro" id="IPR049945">
    <property type="entry name" value="AAA_22"/>
</dbReference>
<name>A0AAE6CAR6_9BRAD</name>
<gene>
    <name evidence="3" type="ORF">XH91_28170</name>
</gene>
<accession>A0AAE6CAR6</accession>
<dbReference type="Gene3D" id="3.40.50.300">
    <property type="entry name" value="P-loop containing nucleotide triphosphate hydrolases"/>
    <property type="match status" value="1"/>
</dbReference>
<dbReference type="SUPFAM" id="SSF52540">
    <property type="entry name" value="P-loop containing nucleoside triphosphate hydrolases"/>
    <property type="match status" value="1"/>
</dbReference>
<reference evidence="3 4" key="1">
    <citation type="submission" date="2018-06" db="EMBL/GenBank/DDBJ databases">
        <title>Comparative genomics of rhizobia nodulating Arachis hypogaea in China.</title>
        <authorList>
            <person name="Li Y."/>
        </authorList>
    </citation>
    <scope>NUCLEOTIDE SEQUENCE [LARGE SCALE GENOMIC DNA]</scope>
    <source>
        <strain evidence="3 4">CCBAU 51670</strain>
    </source>
</reference>
<dbReference type="KEGG" id="bgz:XH91_28170"/>
<dbReference type="RefSeq" id="WP_128953607.1">
    <property type="nucleotide sequence ID" value="NZ_CP030053.1"/>
</dbReference>
<protein>
    <recommendedName>
        <fullName evidence="2">ORC1/DEAH AAA+ ATPase domain-containing protein</fullName>
    </recommendedName>
</protein>
<feature type="domain" description="ORC1/DEAH AAA+ ATPase" evidence="2">
    <location>
        <begin position="64"/>
        <end position="198"/>
    </location>
</feature>
<evidence type="ECO:0000256" key="1">
    <source>
        <dbReference type="SAM" id="MobiDB-lite"/>
    </source>
</evidence>
<dbReference type="Pfam" id="PF13401">
    <property type="entry name" value="AAA_22"/>
    <property type="match status" value="1"/>
</dbReference>
<evidence type="ECO:0000259" key="2">
    <source>
        <dbReference type="Pfam" id="PF13401"/>
    </source>
</evidence>
<feature type="region of interest" description="Disordered" evidence="1">
    <location>
        <begin position="316"/>
        <end position="346"/>
    </location>
</feature>
<dbReference type="AlphaFoldDB" id="A0AAE6CAR6"/>
<dbReference type="GO" id="GO:0016887">
    <property type="term" value="F:ATP hydrolysis activity"/>
    <property type="evidence" value="ECO:0007669"/>
    <property type="project" value="InterPro"/>
</dbReference>
<evidence type="ECO:0000313" key="3">
    <source>
        <dbReference type="EMBL" id="QAU48850.1"/>
    </source>
</evidence>
<evidence type="ECO:0000313" key="4">
    <source>
        <dbReference type="Proteomes" id="UP000288972"/>
    </source>
</evidence>
<feature type="compositionally biased region" description="Basic and acidic residues" evidence="1">
    <location>
        <begin position="321"/>
        <end position="346"/>
    </location>
</feature>
<dbReference type="EMBL" id="CP030053">
    <property type="protein sequence ID" value="QAU48850.1"/>
    <property type="molecule type" value="Genomic_DNA"/>
</dbReference>